<dbReference type="EMBL" id="LT575490">
    <property type="protein sequence ID" value="SAY41519.1"/>
    <property type="molecule type" value="Genomic_DNA"/>
</dbReference>
<dbReference type="InterPro" id="IPR051220">
    <property type="entry name" value="TFA_Chaperone"/>
</dbReference>
<name>A0A1C3H906_SERMA</name>
<evidence type="ECO:0000313" key="1">
    <source>
        <dbReference type="EMBL" id="SAY41519.1"/>
    </source>
</evidence>
<dbReference type="InterPro" id="IPR003458">
    <property type="entry name" value="Phage_T4_Gp38_tail_assem"/>
</dbReference>
<gene>
    <name evidence="1" type="ORF">PWN146_00175</name>
</gene>
<dbReference type="AlphaFoldDB" id="A0A1C3H906"/>
<sequence length="185" mass="21146">MMNNMKNFTLAEPETAEQKQLATSHGVLFLKSDTGEDWYECQKSFRPETVKLMYDKDGIIRSITAKPNTEGHYDVSGFFPENMSVAEIKSLPEGADINGLWLFDGEKITLREYSEEELQQQAANKKKELIKQSSLQIETLNDAADLGMASEEEKRLLARWKTYRVLLNRIDSEAAPDIDWPQPPQ</sequence>
<dbReference type="Pfam" id="PF02413">
    <property type="entry name" value="Caudo_TAP"/>
    <property type="match status" value="1"/>
</dbReference>
<protein>
    <submittedName>
        <fullName evidence="1">Caudovirales tail fiber assembly protein</fullName>
    </submittedName>
</protein>
<reference evidence="1" key="1">
    <citation type="submission" date="2016-05" db="EMBL/GenBank/DDBJ databases">
        <authorList>
            <person name="Cock P.J.A."/>
            <person name="Cock P.J.A."/>
        </authorList>
    </citation>
    <scope>NUCLEOTIDE SEQUENCE</scope>
    <source>
        <strain evidence="1">PWN146_assembly</strain>
    </source>
</reference>
<dbReference type="PANTHER" id="PTHR34413">
    <property type="entry name" value="PROPHAGE TAIL FIBER ASSEMBLY PROTEIN HOMOLOG TFAE-RELATED-RELATED"/>
    <property type="match status" value="1"/>
</dbReference>
<organism evidence="1">
    <name type="scientific">Serratia marcescens</name>
    <dbReference type="NCBI Taxonomy" id="615"/>
    <lineage>
        <taxon>Bacteria</taxon>
        <taxon>Pseudomonadati</taxon>
        <taxon>Pseudomonadota</taxon>
        <taxon>Gammaproteobacteria</taxon>
        <taxon>Enterobacterales</taxon>
        <taxon>Yersiniaceae</taxon>
        <taxon>Serratia</taxon>
    </lineage>
</organism>
<accession>A0A1C3H906</accession>
<proteinExistence type="predicted"/>
<dbReference type="PANTHER" id="PTHR34413:SF2">
    <property type="entry name" value="PROPHAGE TAIL FIBER ASSEMBLY PROTEIN HOMOLOG TFAE-RELATED"/>
    <property type="match status" value="1"/>
</dbReference>